<dbReference type="Gene3D" id="3.10.450.50">
    <property type="match status" value="1"/>
</dbReference>
<dbReference type="InterPro" id="IPR027843">
    <property type="entry name" value="DUF4440"/>
</dbReference>
<evidence type="ECO:0000313" key="3">
    <source>
        <dbReference type="EMBL" id="WOK09469.1"/>
    </source>
</evidence>
<feature type="signal peptide" evidence="1">
    <location>
        <begin position="1"/>
        <end position="19"/>
    </location>
</feature>
<feature type="chain" id="PRO_5047352822" evidence="1">
    <location>
        <begin position="20"/>
        <end position="144"/>
    </location>
</feature>
<dbReference type="InterPro" id="IPR032710">
    <property type="entry name" value="NTF2-like_dom_sf"/>
</dbReference>
<keyword evidence="1" id="KW-0732">Signal</keyword>
<name>A0ABZ0IWV0_9BACT</name>
<dbReference type="InterPro" id="IPR011944">
    <property type="entry name" value="Steroid_delta5-4_isomerase"/>
</dbReference>
<feature type="domain" description="DUF4440" evidence="2">
    <location>
        <begin position="28"/>
        <end position="134"/>
    </location>
</feature>
<dbReference type="RefSeq" id="WP_317492087.1">
    <property type="nucleotide sequence ID" value="NZ_CP136051.1"/>
</dbReference>
<organism evidence="3 4">
    <name type="scientific">Imperialibacter roseus</name>
    <dbReference type="NCBI Taxonomy" id="1324217"/>
    <lineage>
        <taxon>Bacteria</taxon>
        <taxon>Pseudomonadati</taxon>
        <taxon>Bacteroidota</taxon>
        <taxon>Cytophagia</taxon>
        <taxon>Cytophagales</taxon>
        <taxon>Flammeovirgaceae</taxon>
        <taxon>Imperialibacter</taxon>
    </lineage>
</organism>
<protein>
    <submittedName>
        <fullName evidence="3">SgcJ/EcaC family oxidoreductase</fullName>
    </submittedName>
</protein>
<evidence type="ECO:0000259" key="2">
    <source>
        <dbReference type="Pfam" id="PF14534"/>
    </source>
</evidence>
<dbReference type="Proteomes" id="UP001302349">
    <property type="component" value="Chromosome"/>
</dbReference>
<dbReference type="NCBIfam" id="TIGR02246">
    <property type="entry name" value="SgcJ/EcaC family oxidoreductase"/>
    <property type="match status" value="1"/>
</dbReference>
<evidence type="ECO:0000313" key="4">
    <source>
        <dbReference type="Proteomes" id="UP001302349"/>
    </source>
</evidence>
<keyword evidence="4" id="KW-1185">Reference proteome</keyword>
<dbReference type="EMBL" id="CP136051">
    <property type="protein sequence ID" value="WOK09469.1"/>
    <property type="molecule type" value="Genomic_DNA"/>
</dbReference>
<dbReference type="SUPFAM" id="SSF54427">
    <property type="entry name" value="NTF2-like"/>
    <property type="match status" value="1"/>
</dbReference>
<accession>A0ABZ0IWV0</accession>
<proteinExistence type="predicted"/>
<reference evidence="3 4" key="1">
    <citation type="journal article" date="2023" name="Microbiol. Resour. Announc.">
        <title>Complete Genome Sequence of Imperialibacter roseus strain P4T.</title>
        <authorList>
            <person name="Tizabi D.R."/>
            <person name="Bachvaroff T."/>
            <person name="Hill R.T."/>
        </authorList>
    </citation>
    <scope>NUCLEOTIDE SEQUENCE [LARGE SCALE GENOMIC DNA]</scope>
    <source>
        <strain evidence="3 4">P4T</strain>
    </source>
</reference>
<gene>
    <name evidence="3" type="ORF">RT717_12545</name>
</gene>
<evidence type="ECO:0000256" key="1">
    <source>
        <dbReference type="SAM" id="SignalP"/>
    </source>
</evidence>
<sequence length="144" mass="16107">MKAPLLAILCVFLFQLAFGQAPENDKAITKLINQYSEARETKDTVLLNNILTEDIDQLVSNGEWRVGIRVAIDGMMRSSTSNPGSRTLTIDKIRYLGSASAIADCRYEIKNPEGSERKMWSTFVVVKQKGKWRISAIRNMLPAG</sequence>
<dbReference type="Pfam" id="PF14534">
    <property type="entry name" value="DUF4440"/>
    <property type="match status" value="1"/>
</dbReference>